<proteinExistence type="predicted"/>
<accession>A0ABQ6JRS3</accession>
<name>A0ABQ6JRS3_9ACTN</name>
<dbReference type="EMBL" id="BSUZ01000002">
    <property type="protein sequence ID" value="GMA89391.1"/>
    <property type="molecule type" value="Genomic_DNA"/>
</dbReference>
<comment type="caution">
    <text evidence="1">The sequence shown here is derived from an EMBL/GenBank/DDBJ whole genome shotgun (WGS) entry which is preliminary data.</text>
</comment>
<keyword evidence="2" id="KW-1185">Reference proteome</keyword>
<organism evidence="1 2">
    <name type="scientific">Angustibacter aerolatus</name>
    <dbReference type="NCBI Taxonomy" id="1162965"/>
    <lineage>
        <taxon>Bacteria</taxon>
        <taxon>Bacillati</taxon>
        <taxon>Actinomycetota</taxon>
        <taxon>Actinomycetes</taxon>
        <taxon>Kineosporiales</taxon>
        <taxon>Kineosporiaceae</taxon>
    </lineage>
</organism>
<dbReference type="Proteomes" id="UP001157017">
    <property type="component" value="Unassembled WGS sequence"/>
</dbReference>
<reference evidence="2" key="1">
    <citation type="journal article" date="2019" name="Int. J. Syst. Evol. Microbiol.">
        <title>The Global Catalogue of Microorganisms (GCM) 10K type strain sequencing project: providing services to taxonomists for standard genome sequencing and annotation.</title>
        <authorList>
            <consortium name="The Broad Institute Genomics Platform"/>
            <consortium name="The Broad Institute Genome Sequencing Center for Infectious Disease"/>
            <person name="Wu L."/>
            <person name="Ma J."/>
        </authorList>
    </citation>
    <scope>NUCLEOTIDE SEQUENCE [LARGE SCALE GENOMIC DNA]</scope>
    <source>
        <strain evidence="2">NBRC 108730</strain>
    </source>
</reference>
<evidence type="ECO:0000313" key="2">
    <source>
        <dbReference type="Proteomes" id="UP001157017"/>
    </source>
</evidence>
<sequence length="49" mass="5366">MTLPPREAVILIADCDCDLLAAAHHAFALDAERLAVMPGAFNWLVYRIA</sequence>
<evidence type="ECO:0000313" key="1">
    <source>
        <dbReference type="EMBL" id="GMA89391.1"/>
    </source>
</evidence>
<gene>
    <name evidence="1" type="ORF">GCM10025868_46410</name>
</gene>
<protein>
    <submittedName>
        <fullName evidence="1">Uncharacterized protein</fullName>
    </submittedName>
</protein>